<sequence length="341" mass="37831">MDYPCDAGRAQEIARLVFPLMTRLNVPMNPVNYALWYEFHLGRSQDLVAALEKIESGKEAYDPVKAKALFMCYVATPGVEALEKIEAEVCRLLGDIVQIVIDAGLDLTNYSDVLSSCSTHLENADDVRDIRKVVRTILADTQAMADSNHNISGALKERAEEIDKLRAELDQVRQEAVKDPLTGLANRRAFDDRMAESLDDTLQQLKNICLLMVDIDQFKGINDQHGHPIGDKILQFVASVLKKNVKGKDLVARFGGDEFAVIIENAPRSGVKNVAETIRQQVHASNLKRTDTGEPLGEVTVSIGYDCIQPDDTVDSVIERADKALYKAKQAGRNCVVDYKE</sequence>
<dbReference type="EMBL" id="UOFK01000026">
    <property type="protein sequence ID" value="VAW73017.1"/>
    <property type="molecule type" value="Genomic_DNA"/>
</dbReference>
<name>A0A3B0YBS1_9ZZZZ</name>
<protein>
    <recommendedName>
        <fullName evidence="1">GGDEF domain-containing protein</fullName>
    </recommendedName>
</protein>
<dbReference type="InterPro" id="IPR050469">
    <property type="entry name" value="Diguanylate_Cyclase"/>
</dbReference>
<dbReference type="Pfam" id="PF00990">
    <property type="entry name" value="GGDEF"/>
    <property type="match status" value="1"/>
</dbReference>
<dbReference type="PROSITE" id="PS50887">
    <property type="entry name" value="GGDEF"/>
    <property type="match status" value="1"/>
</dbReference>
<accession>A0A3B0YBS1</accession>
<evidence type="ECO:0000259" key="1">
    <source>
        <dbReference type="PROSITE" id="PS50887"/>
    </source>
</evidence>
<dbReference type="InterPro" id="IPR043128">
    <property type="entry name" value="Rev_trsase/Diguanyl_cyclase"/>
</dbReference>
<gene>
    <name evidence="2" type="ORF">MNBD_GAMMA13-1368</name>
</gene>
<dbReference type="FunFam" id="3.30.70.270:FF:000001">
    <property type="entry name" value="Diguanylate cyclase domain protein"/>
    <property type="match status" value="1"/>
</dbReference>
<dbReference type="SMART" id="SM00267">
    <property type="entry name" value="GGDEF"/>
    <property type="match status" value="1"/>
</dbReference>
<dbReference type="GO" id="GO:0052621">
    <property type="term" value="F:diguanylate cyclase activity"/>
    <property type="evidence" value="ECO:0007669"/>
    <property type="project" value="TreeGrafter"/>
</dbReference>
<dbReference type="InterPro" id="IPR029787">
    <property type="entry name" value="Nucleotide_cyclase"/>
</dbReference>
<feature type="domain" description="GGDEF" evidence="1">
    <location>
        <begin position="206"/>
        <end position="341"/>
    </location>
</feature>
<proteinExistence type="predicted"/>
<dbReference type="Gene3D" id="3.30.70.270">
    <property type="match status" value="1"/>
</dbReference>
<dbReference type="SUPFAM" id="SSF55073">
    <property type="entry name" value="Nucleotide cyclase"/>
    <property type="match status" value="1"/>
</dbReference>
<evidence type="ECO:0000313" key="2">
    <source>
        <dbReference type="EMBL" id="VAW73017.1"/>
    </source>
</evidence>
<dbReference type="AlphaFoldDB" id="A0A3B0YBS1"/>
<dbReference type="GO" id="GO:1902201">
    <property type="term" value="P:negative regulation of bacterial-type flagellum-dependent cell motility"/>
    <property type="evidence" value="ECO:0007669"/>
    <property type="project" value="TreeGrafter"/>
</dbReference>
<organism evidence="2">
    <name type="scientific">hydrothermal vent metagenome</name>
    <dbReference type="NCBI Taxonomy" id="652676"/>
    <lineage>
        <taxon>unclassified sequences</taxon>
        <taxon>metagenomes</taxon>
        <taxon>ecological metagenomes</taxon>
    </lineage>
</organism>
<dbReference type="NCBIfam" id="TIGR00254">
    <property type="entry name" value="GGDEF"/>
    <property type="match status" value="1"/>
</dbReference>
<dbReference type="InterPro" id="IPR000160">
    <property type="entry name" value="GGDEF_dom"/>
</dbReference>
<dbReference type="PANTHER" id="PTHR45138">
    <property type="entry name" value="REGULATORY COMPONENTS OF SENSORY TRANSDUCTION SYSTEM"/>
    <property type="match status" value="1"/>
</dbReference>
<dbReference type="GO" id="GO:0005886">
    <property type="term" value="C:plasma membrane"/>
    <property type="evidence" value="ECO:0007669"/>
    <property type="project" value="TreeGrafter"/>
</dbReference>
<dbReference type="PANTHER" id="PTHR45138:SF9">
    <property type="entry name" value="DIGUANYLATE CYCLASE DGCM-RELATED"/>
    <property type="match status" value="1"/>
</dbReference>
<dbReference type="CDD" id="cd01949">
    <property type="entry name" value="GGDEF"/>
    <property type="match status" value="1"/>
</dbReference>
<reference evidence="2" key="1">
    <citation type="submission" date="2018-06" db="EMBL/GenBank/DDBJ databases">
        <authorList>
            <person name="Zhirakovskaya E."/>
        </authorList>
    </citation>
    <scope>NUCLEOTIDE SEQUENCE</scope>
</reference>
<dbReference type="GO" id="GO:0043709">
    <property type="term" value="P:cell adhesion involved in single-species biofilm formation"/>
    <property type="evidence" value="ECO:0007669"/>
    <property type="project" value="TreeGrafter"/>
</dbReference>